<name>A0A1Y1S8W0_9MICR</name>
<gene>
    <name evidence="3" type="ORF">ECANGB1_2638</name>
</gene>
<evidence type="ECO:0000313" key="4">
    <source>
        <dbReference type="Proteomes" id="UP000192639"/>
    </source>
</evidence>
<evidence type="ECO:0000313" key="3">
    <source>
        <dbReference type="EMBL" id="ORD94901.1"/>
    </source>
</evidence>
<evidence type="ECO:0008006" key="5">
    <source>
        <dbReference type="Google" id="ProtNLM"/>
    </source>
</evidence>
<dbReference type="EMBL" id="LWDP01000007">
    <property type="protein sequence ID" value="ORD94901.1"/>
    <property type="molecule type" value="Genomic_DNA"/>
</dbReference>
<keyword evidence="2" id="KW-0732">Signal</keyword>
<feature type="signal peptide" evidence="2">
    <location>
        <begin position="1"/>
        <end position="17"/>
    </location>
</feature>
<dbReference type="VEuPathDB" id="MicrosporidiaDB:ECANGB1_2638"/>
<evidence type="ECO:0000256" key="1">
    <source>
        <dbReference type="SAM" id="MobiDB-lite"/>
    </source>
</evidence>
<comment type="caution">
    <text evidence="3">The sequence shown here is derived from an EMBL/GenBank/DDBJ whole genome shotgun (WGS) entry which is preliminary data.</text>
</comment>
<feature type="region of interest" description="Disordered" evidence="1">
    <location>
        <begin position="77"/>
        <end position="105"/>
    </location>
</feature>
<reference evidence="3 4" key="1">
    <citation type="journal article" date="2017" name="Environ. Microbiol.">
        <title>Decay of the glycolytic pathway and adaptation to intranuclear parasitism within Enterocytozoonidae microsporidia.</title>
        <authorList>
            <person name="Wiredu Boakye D."/>
            <person name="Jaroenlak P."/>
            <person name="Prachumwat A."/>
            <person name="Williams T.A."/>
            <person name="Bateman K.S."/>
            <person name="Itsathitphaisarn O."/>
            <person name="Sritunyalucksana K."/>
            <person name="Paszkiewicz K.H."/>
            <person name="Moore K.A."/>
            <person name="Stentiford G.D."/>
            <person name="Williams B.A."/>
        </authorList>
    </citation>
    <scope>NUCLEOTIDE SEQUENCE [LARGE SCALE GENOMIC DNA]</scope>
    <source>
        <strain evidence="3 4">GB1</strain>
    </source>
</reference>
<proteinExistence type="predicted"/>
<keyword evidence="4" id="KW-1185">Reference proteome</keyword>
<evidence type="ECO:0000256" key="2">
    <source>
        <dbReference type="SAM" id="SignalP"/>
    </source>
</evidence>
<dbReference type="AlphaFoldDB" id="A0A1Y1S8W0"/>
<feature type="chain" id="PRO_5012711254" description="Secreted protein" evidence="2">
    <location>
        <begin position="18"/>
        <end position="105"/>
    </location>
</feature>
<accession>A0A1Y1S8W0</accession>
<organism evidence="3 4">
    <name type="scientific">Enterospora canceri</name>
    <dbReference type="NCBI Taxonomy" id="1081671"/>
    <lineage>
        <taxon>Eukaryota</taxon>
        <taxon>Fungi</taxon>
        <taxon>Fungi incertae sedis</taxon>
        <taxon>Microsporidia</taxon>
        <taxon>Enterocytozoonidae</taxon>
        <taxon>Enterospora</taxon>
    </lineage>
</organism>
<sequence length="105" mass="11908">MFQLIYFCSLVFSAIKSERSTPAGSEQNYEAIRSPKTTHFHEKCSCSRRLFYNYFLCCFGIQCSGCLTRSFLSRQRHQSNPDLSGGQVTPEISLGPLELHSDDSN</sequence>
<dbReference type="Proteomes" id="UP000192639">
    <property type="component" value="Unassembled WGS sequence"/>
</dbReference>
<protein>
    <recommendedName>
        <fullName evidence="5">Secreted protein</fullName>
    </recommendedName>
</protein>